<sequence length="485" mass="54042">MGCFLSCFRGGPDRSGDLQDPLVRESRLGDAFLNDEKKIEASGRLDVEAANGGGVNQEFLREANYLKSCGTISQTPPEILEVPSSGSSEETKEIDDTSINVQVMRETNLLEGNLSEVSKIDEPDKLIHEQNIDEGILRVESESRSSSQDNPSFENIIDQKTDSSDSPYPTPLVLRGDIQTPATVYTACMGTSKPVESEYRSSSQDNHSFENIIDQKTDSSDSPYPTPLVLRVDIQTPATLYTSCMGTSKPGKRARASRQFIYPVLRPIENKLQWMEVKAESPVVASNPPKRRNLSADFSENPPPTFASSTAAQTESPKSESLPLHDSCEELDEVISPEETKGQDVNQQLFESGEPPNQNSEHGKHGVSSLSYWLKQTSADDESHRYANTEDKVWKELCFEKSIFDVPIFTASGLNWDNDNPTPVLPKAWDGNGIPNTTTKYKEDQKVNWHATPFEERLMKVLSDEKPLHERKIDGKLIHLEENSE</sequence>
<dbReference type="PANTHER" id="PTHR33318">
    <property type="entry name" value="ASPARTYL/GLUTAMYL-TRNA(ASN/GLN) AMIDOTRANSFERASE SUBUNIT"/>
    <property type="match status" value="1"/>
</dbReference>
<dbReference type="AlphaFoldDB" id="A0A8T0WNQ8"/>
<feature type="region of interest" description="Disordered" evidence="1">
    <location>
        <begin position="137"/>
        <end position="173"/>
    </location>
</feature>
<accession>A0A8T0WNQ8</accession>
<evidence type="ECO:0000313" key="3">
    <source>
        <dbReference type="Proteomes" id="UP000823388"/>
    </source>
</evidence>
<dbReference type="GO" id="GO:0007142">
    <property type="term" value="P:male meiosis II"/>
    <property type="evidence" value="ECO:0007669"/>
    <property type="project" value="InterPro"/>
</dbReference>
<comment type="caution">
    <text evidence="2">The sequence shown here is derived from an EMBL/GenBank/DDBJ whole genome shotgun (WGS) entry which is preliminary data.</text>
</comment>
<reference evidence="2" key="1">
    <citation type="submission" date="2020-05" db="EMBL/GenBank/DDBJ databases">
        <title>WGS assembly of Panicum virgatum.</title>
        <authorList>
            <person name="Lovell J.T."/>
            <person name="Jenkins J."/>
            <person name="Shu S."/>
            <person name="Juenger T.E."/>
            <person name="Schmutz J."/>
        </authorList>
    </citation>
    <scope>NUCLEOTIDE SEQUENCE</scope>
    <source>
        <strain evidence="2">AP13</strain>
    </source>
</reference>
<dbReference type="Proteomes" id="UP000823388">
    <property type="component" value="Chromosome 1N"/>
</dbReference>
<feature type="region of interest" description="Disordered" evidence="1">
    <location>
        <begin position="280"/>
        <end position="324"/>
    </location>
</feature>
<dbReference type="InterPro" id="IPR039300">
    <property type="entry name" value="JASON"/>
</dbReference>
<feature type="region of interest" description="Disordered" evidence="1">
    <location>
        <begin position="76"/>
        <end position="95"/>
    </location>
</feature>
<evidence type="ECO:0000313" key="2">
    <source>
        <dbReference type="EMBL" id="KAG2648758.1"/>
    </source>
</evidence>
<feature type="compositionally biased region" description="Polar residues" evidence="1">
    <location>
        <begin position="306"/>
        <end position="316"/>
    </location>
</feature>
<gene>
    <name evidence="2" type="ORF">PVAP13_1NG063200</name>
</gene>
<dbReference type="EMBL" id="CM029038">
    <property type="protein sequence ID" value="KAG2648758.1"/>
    <property type="molecule type" value="Genomic_DNA"/>
</dbReference>
<organism evidence="2 3">
    <name type="scientific">Panicum virgatum</name>
    <name type="common">Blackwell switchgrass</name>
    <dbReference type="NCBI Taxonomy" id="38727"/>
    <lineage>
        <taxon>Eukaryota</taxon>
        <taxon>Viridiplantae</taxon>
        <taxon>Streptophyta</taxon>
        <taxon>Embryophyta</taxon>
        <taxon>Tracheophyta</taxon>
        <taxon>Spermatophyta</taxon>
        <taxon>Magnoliopsida</taxon>
        <taxon>Liliopsida</taxon>
        <taxon>Poales</taxon>
        <taxon>Poaceae</taxon>
        <taxon>PACMAD clade</taxon>
        <taxon>Panicoideae</taxon>
        <taxon>Panicodae</taxon>
        <taxon>Paniceae</taxon>
        <taxon>Panicinae</taxon>
        <taxon>Panicum</taxon>
        <taxon>Panicum sect. Hiantes</taxon>
    </lineage>
</organism>
<dbReference type="PANTHER" id="PTHR33318:SF15">
    <property type="entry name" value="OS02G0168300 PROTEIN"/>
    <property type="match status" value="1"/>
</dbReference>
<feature type="region of interest" description="Disordered" evidence="1">
    <location>
        <begin position="195"/>
        <end position="225"/>
    </location>
</feature>
<keyword evidence="3" id="KW-1185">Reference proteome</keyword>
<feature type="compositionally biased region" description="Polar residues" evidence="1">
    <location>
        <begin position="144"/>
        <end position="153"/>
    </location>
</feature>
<evidence type="ECO:0000256" key="1">
    <source>
        <dbReference type="SAM" id="MobiDB-lite"/>
    </source>
</evidence>
<proteinExistence type="predicted"/>
<protein>
    <recommendedName>
        <fullName evidence="4">Protein JASON-like</fullName>
    </recommendedName>
</protein>
<evidence type="ECO:0008006" key="4">
    <source>
        <dbReference type="Google" id="ProtNLM"/>
    </source>
</evidence>
<dbReference type="OrthoDB" id="1932581at2759"/>
<name>A0A8T0WNQ8_PANVG</name>